<feature type="domain" description="D-alanyl-D-alanine carboxypeptidase-like core" evidence="4">
    <location>
        <begin position="373"/>
        <end position="466"/>
    </location>
</feature>
<evidence type="ECO:0000256" key="1">
    <source>
        <dbReference type="SAM" id="MobiDB-lite"/>
    </source>
</evidence>
<accession>A0ABU4VNM8</accession>
<feature type="region of interest" description="Disordered" evidence="1">
    <location>
        <begin position="9"/>
        <end position="38"/>
    </location>
</feature>
<keyword evidence="2" id="KW-0812">Transmembrane</keyword>
<dbReference type="SUPFAM" id="SSF55166">
    <property type="entry name" value="Hedgehog/DD-peptidase"/>
    <property type="match status" value="1"/>
</dbReference>
<dbReference type="InterPro" id="IPR008258">
    <property type="entry name" value="Transglycosylase_SLT_dom_1"/>
</dbReference>
<dbReference type="SUPFAM" id="SSF53955">
    <property type="entry name" value="Lysozyme-like"/>
    <property type="match status" value="1"/>
</dbReference>
<reference evidence="5 6" key="1">
    <citation type="submission" date="2023-11" db="EMBL/GenBank/DDBJ databases">
        <authorList>
            <person name="Xu M."/>
            <person name="Jiang T."/>
        </authorList>
    </citation>
    <scope>NUCLEOTIDE SEQUENCE [LARGE SCALE GENOMIC DNA]</scope>
    <source>
        <strain evidence="5 6">SD</strain>
    </source>
</reference>
<dbReference type="EMBL" id="JAXAVX010000014">
    <property type="protein sequence ID" value="MDX8153460.1"/>
    <property type="molecule type" value="Genomic_DNA"/>
</dbReference>
<gene>
    <name evidence="5" type="ORF">SK069_17815</name>
</gene>
<dbReference type="InterPro" id="IPR009045">
    <property type="entry name" value="Zn_M74/Hedgehog-like"/>
</dbReference>
<evidence type="ECO:0000259" key="3">
    <source>
        <dbReference type="Pfam" id="PF01464"/>
    </source>
</evidence>
<keyword evidence="2" id="KW-0472">Membrane</keyword>
<feature type="compositionally biased region" description="Basic and acidic residues" evidence="1">
    <location>
        <begin position="24"/>
        <end position="38"/>
    </location>
</feature>
<sequence>MTVRRLFLRPGDARDAVPPARTDGPSRDRALPEAADPERSTLTLVLARPDRAALAGAQAAAARGAEIVACWTGADPGTTSPETRVAAAGARRAARAAAACGVEVTARGRLAHVALPGDDAQAVAAIARLRDVGVGLVVVLAGPWGAPFVPLLEQRREVLVDGSDAARRACRAAMARHAIDVRPLPGAAGPVSRALLRGGWTARACVGADEGEAGQALPLLVSGLLVVLLVVGALGGVAAAMGSREDRQRTVDLAALAAADRMRADWPDRAGVPARLSPDAYRRRAVAAAAATAARNGLDDVRVDFPDAGDAATDGGPLVVRVRAGGRTLVHGVSFDRSVSATAELTPPAPTLEEAAAGAEYDGALARRDGQPMRPDVAQAYDRLARAASRDGVPLTVVSGFRSNAEQARLFAANPNPRMVAPPGRSNHRLGIALDLGPAASYGWLAANAPRFGFVKPMAWEPWHWELRRAVGSTVETRGPGARPRPASAGALPGWVPAAYRDALRAASIRHQVSAALLAAQLRQESGFDPRAVSPAGARGIAQFMPATARAMGLRDPFDPERAIDAQARLMRGLLRRFGSVQLALAAYNAGEGAVGRCNCIPPYRETQHYVAVIVAMMRGHDPTGGFADALAIRLIA</sequence>
<dbReference type="PANTHER" id="PTHR37423">
    <property type="entry name" value="SOLUBLE LYTIC MUREIN TRANSGLYCOSYLASE-RELATED"/>
    <property type="match status" value="1"/>
</dbReference>
<dbReference type="RefSeq" id="WP_319955611.1">
    <property type="nucleotide sequence ID" value="NZ_JAXAVX010000014.1"/>
</dbReference>
<keyword evidence="2" id="KW-1133">Transmembrane helix</keyword>
<dbReference type="CDD" id="cd00254">
    <property type="entry name" value="LT-like"/>
    <property type="match status" value="1"/>
</dbReference>
<evidence type="ECO:0000259" key="4">
    <source>
        <dbReference type="Pfam" id="PF02557"/>
    </source>
</evidence>
<evidence type="ECO:0000313" key="5">
    <source>
        <dbReference type="EMBL" id="MDX8153460.1"/>
    </source>
</evidence>
<feature type="transmembrane region" description="Helical" evidence="2">
    <location>
        <begin position="219"/>
        <end position="240"/>
    </location>
</feature>
<dbReference type="Gene3D" id="1.10.530.10">
    <property type="match status" value="1"/>
</dbReference>
<name>A0ABU4VNM8_9ACTN</name>
<evidence type="ECO:0000313" key="6">
    <source>
        <dbReference type="Proteomes" id="UP001277761"/>
    </source>
</evidence>
<comment type="caution">
    <text evidence="5">The sequence shown here is derived from an EMBL/GenBank/DDBJ whole genome shotgun (WGS) entry which is preliminary data.</text>
</comment>
<protein>
    <submittedName>
        <fullName evidence="5">Transglycosylase SLT domain-containing protein</fullName>
    </submittedName>
</protein>
<dbReference type="Pfam" id="PF02557">
    <property type="entry name" value="VanY"/>
    <property type="match status" value="1"/>
</dbReference>
<dbReference type="CDD" id="cd14814">
    <property type="entry name" value="Peptidase_M15"/>
    <property type="match status" value="1"/>
</dbReference>
<organism evidence="5 6">
    <name type="scientific">Patulibacter brassicae</name>
    <dbReference type="NCBI Taxonomy" id="1705717"/>
    <lineage>
        <taxon>Bacteria</taxon>
        <taxon>Bacillati</taxon>
        <taxon>Actinomycetota</taxon>
        <taxon>Thermoleophilia</taxon>
        <taxon>Solirubrobacterales</taxon>
        <taxon>Patulibacteraceae</taxon>
        <taxon>Patulibacter</taxon>
    </lineage>
</organism>
<keyword evidence="6" id="KW-1185">Reference proteome</keyword>
<dbReference type="Gene3D" id="3.30.1380.10">
    <property type="match status" value="1"/>
</dbReference>
<evidence type="ECO:0000256" key="2">
    <source>
        <dbReference type="SAM" id="Phobius"/>
    </source>
</evidence>
<dbReference type="InterPro" id="IPR003709">
    <property type="entry name" value="VanY-like_core_dom"/>
</dbReference>
<dbReference type="Proteomes" id="UP001277761">
    <property type="component" value="Unassembled WGS sequence"/>
</dbReference>
<proteinExistence type="predicted"/>
<dbReference type="InterPro" id="IPR023346">
    <property type="entry name" value="Lysozyme-like_dom_sf"/>
</dbReference>
<feature type="domain" description="Transglycosylase SLT" evidence="3">
    <location>
        <begin position="505"/>
        <end position="598"/>
    </location>
</feature>
<dbReference type="PANTHER" id="PTHR37423:SF2">
    <property type="entry name" value="MEMBRANE-BOUND LYTIC MUREIN TRANSGLYCOSYLASE C"/>
    <property type="match status" value="1"/>
</dbReference>
<dbReference type="Pfam" id="PF01464">
    <property type="entry name" value="SLT"/>
    <property type="match status" value="1"/>
</dbReference>